<proteinExistence type="predicted"/>
<organism evidence="1 2">
    <name type="scientific">Ajellomyces capsulatus (strain H88)</name>
    <name type="common">Darling's disease fungus</name>
    <name type="synonym">Histoplasma capsulatum</name>
    <dbReference type="NCBI Taxonomy" id="544711"/>
    <lineage>
        <taxon>Eukaryota</taxon>
        <taxon>Fungi</taxon>
        <taxon>Dikarya</taxon>
        <taxon>Ascomycota</taxon>
        <taxon>Pezizomycotina</taxon>
        <taxon>Eurotiomycetes</taxon>
        <taxon>Eurotiomycetidae</taxon>
        <taxon>Onygenales</taxon>
        <taxon>Ajellomycetaceae</taxon>
        <taxon>Histoplasma</taxon>
    </lineage>
</organism>
<reference evidence="1" key="1">
    <citation type="submission" date="2021-01" db="EMBL/GenBank/DDBJ databases">
        <title>Chromosome-level genome assembly of a human fungal pathogen reveals clustering of transcriptionally co-regulated genes.</title>
        <authorList>
            <person name="Voorhies M."/>
            <person name="Cohen S."/>
            <person name="Shea T.P."/>
            <person name="Petrus S."/>
            <person name="Munoz J.F."/>
            <person name="Poplawski S."/>
            <person name="Goldman W.E."/>
            <person name="Michael T."/>
            <person name="Cuomo C.A."/>
            <person name="Sil A."/>
            <person name="Beyhan S."/>
        </authorList>
    </citation>
    <scope>NUCLEOTIDE SEQUENCE</scope>
    <source>
        <strain evidence="1">H88</strain>
    </source>
</reference>
<dbReference type="AlphaFoldDB" id="A0A8A1LR85"/>
<dbReference type="Proteomes" id="UP000663419">
    <property type="component" value="Chromosome 4"/>
</dbReference>
<protein>
    <submittedName>
        <fullName evidence="1">Uncharacterized protein</fullName>
    </submittedName>
</protein>
<gene>
    <name evidence="1" type="ORF">I7I53_03857</name>
</gene>
<evidence type="ECO:0000313" key="2">
    <source>
        <dbReference type="Proteomes" id="UP000663419"/>
    </source>
</evidence>
<accession>A0A8A1LR85</accession>
<evidence type="ECO:0000313" key="1">
    <source>
        <dbReference type="EMBL" id="QSS55860.1"/>
    </source>
</evidence>
<dbReference type="VEuPathDB" id="FungiDB:I7I53_03857"/>
<name>A0A8A1LR85_AJEC8</name>
<dbReference type="EMBL" id="CP069105">
    <property type="protein sequence ID" value="QSS55860.1"/>
    <property type="molecule type" value="Genomic_DNA"/>
</dbReference>
<sequence length="73" mass="7749">MSLWADIATIQVALDVANSPSDGGELKAVRRKEVATLSDSVGGFGLVRPLYYQHGAGVRELFCPSDLSDSRPG</sequence>